<reference evidence="1" key="1">
    <citation type="submission" date="2018-07" db="EMBL/GenBank/DDBJ databases">
        <authorList>
            <consortium name="GenomeTrakr network: Whole genome sequencing for foodborne pathogen traceback"/>
        </authorList>
    </citation>
    <scope>NUCLEOTIDE SEQUENCE [LARGE SCALE GENOMIC DNA]</scope>
    <source>
        <strain evidence="1">CFSAN034452</strain>
    </source>
</reference>
<name>A0A3V7A2E0_SALER</name>
<evidence type="ECO:0000313" key="1">
    <source>
        <dbReference type="EMBL" id="MIT46190.1"/>
    </source>
</evidence>
<dbReference type="EMBL" id="RSTW01000024">
    <property type="protein sequence ID" value="MIT46190.1"/>
    <property type="molecule type" value="Genomic_DNA"/>
</dbReference>
<organism evidence="1">
    <name type="scientific">Salmonella enterica</name>
    <name type="common">Salmonella choleraesuis</name>
    <dbReference type="NCBI Taxonomy" id="28901"/>
    <lineage>
        <taxon>Bacteria</taxon>
        <taxon>Pseudomonadati</taxon>
        <taxon>Pseudomonadota</taxon>
        <taxon>Gammaproteobacteria</taxon>
        <taxon>Enterobacterales</taxon>
        <taxon>Enterobacteriaceae</taxon>
        <taxon>Salmonella</taxon>
    </lineage>
</organism>
<proteinExistence type="predicted"/>
<comment type="caution">
    <text evidence="1">The sequence shown here is derived from an EMBL/GenBank/DDBJ whole genome shotgun (WGS) entry which is preliminary data.</text>
</comment>
<accession>A0A3V7A2E0</accession>
<dbReference type="AlphaFoldDB" id="A0A3V7A2E0"/>
<dbReference type="Proteomes" id="UP000885418">
    <property type="component" value="Unassembled WGS sequence"/>
</dbReference>
<gene>
    <name evidence="1" type="ORF">ATQ15_22225</name>
</gene>
<sequence>MSENNKIPEPPFDNINLDCRIASLEIMVRLIIKSLSSADQSALSYFADTELDRIKEYLPFEKYPEIAQTLKDNYMNDVLPHRSPNIED</sequence>
<protein>
    <submittedName>
        <fullName evidence="1">Uncharacterized protein</fullName>
    </submittedName>
</protein>